<dbReference type="EMBL" id="HBHQ01022408">
    <property type="protein sequence ID" value="CAD9823323.1"/>
    <property type="molecule type" value="Transcribed_RNA"/>
</dbReference>
<feature type="signal peptide" evidence="1">
    <location>
        <begin position="1"/>
        <end position="23"/>
    </location>
</feature>
<dbReference type="Gene3D" id="3.30.70.100">
    <property type="match status" value="1"/>
</dbReference>
<protein>
    <recommendedName>
        <fullName evidence="2">ABM domain-containing protein</fullName>
    </recommendedName>
</protein>
<reference evidence="3" key="1">
    <citation type="submission" date="2021-01" db="EMBL/GenBank/DDBJ databases">
        <authorList>
            <person name="Corre E."/>
            <person name="Pelletier E."/>
            <person name="Niang G."/>
            <person name="Scheremetjew M."/>
            <person name="Finn R."/>
            <person name="Kale V."/>
            <person name="Holt S."/>
            <person name="Cochrane G."/>
            <person name="Meng A."/>
            <person name="Brown T."/>
            <person name="Cohen L."/>
        </authorList>
    </citation>
    <scope>NUCLEOTIDE SEQUENCE</scope>
    <source>
        <strain evidence="3">CCMP2084</strain>
    </source>
</reference>
<dbReference type="SUPFAM" id="SSF54909">
    <property type="entry name" value="Dimeric alpha+beta barrel"/>
    <property type="match status" value="1"/>
</dbReference>
<dbReference type="GO" id="GO:0005829">
    <property type="term" value="C:cytosol"/>
    <property type="evidence" value="ECO:0007669"/>
    <property type="project" value="TreeGrafter"/>
</dbReference>
<dbReference type="PROSITE" id="PS51725">
    <property type="entry name" value="ABM"/>
    <property type="match status" value="1"/>
</dbReference>
<keyword evidence="1" id="KW-0732">Signal</keyword>
<gene>
    <name evidence="3" type="ORF">ASEP1449_LOCUS15157</name>
</gene>
<dbReference type="InterPro" id="IPR007138">
    <property type="entry name" value="ABM_dom"/>
</dbReference>
<name>A0A7S2XRK0_9STRA</name>
<dbReference type="AlphaFoldDB" id="A0A7S2XRK0"/>
<feature type="chain" id="PRO_5031313564" description="ABM domain-containing protein" evidence="1">
    <location>
        <begin position="24"/>
        <end position="141"/>
    </location>
</feature>
<sequence length="141" mass="15550">MVNVNTTTAGLLILWATVSTVAAFVPSSSKNRAFRRSPSSSLGSYICIVVEAEILPDRRDEFLDVMEKDAVGSRAEPGCLRFDVLQSQDDPNKFFFYEVYTDVDAVTFHKAQPHFALWTNFKASGGVVNSVSKKAEGVFMS</sequence>
<accession>A0A7S2XRK0</accession>
<dbReference type="InterPro" id="IPR050744">
    <property type="entry name" value="AI-2_Isomerase_LsrG"/>
</dbReference>
<proteinExistence type="predicted"/>
<dbReference type="Pfam" id="PF03992">
    <property type="entry name" value="ABM"/>
    <property type="match status" value="1"/>
</dbReference>
<dbReference type="InterPro" id="IPR011008">
    <property type="entry name" value="Dimeric_a/b-barrel"/>
</dbReference>
<evidence type="ECO:0000256" key="1">
    <source>
        <dbReference type="SAM" id="SignalP"/>
    </source>
</evidence>
<dbReference type="GO" id="GO:0016491">
    <property type="term" value="F:oxidoreductase activity"/>
    <property type="evidence" value="ECO:0007669"/>
    <property type="project" value="TreeGrafter"/>
</dbReference>
<feature type="domain" description="ABM" evidence="2">
    <location>
        <begin position="46"/>
        <end position="139"/>
    </location>
</feature>
<dbReference type="PANTHER" id="PTHR33336">
    <property type="entry name" value="QUINOL MONOOXYGENASE YGIN-RELATED"/>
    <property type="match status" value="1"/>
</dbReference>
<evidence type="ECO:0000259" key="2">
    <source>
        <dbReference type="PROSITE" id="PS51725"/>
    </source>
</evidence>
<organism evidence="3">
    <name type="scientific">Attheya septentrionalis</name>
    <dbReference type="NCBI Taxonomy" id="420275"/>
    <lineage>
        <taxon>Eukaryota</taxon>
        <taxon>Sar</taxon>
        <taxon>Stramenopiles</taxon>
        <taxon>Ochrophyta</taxon>
        <taxon>Bacillariophyta</taxon>
        <taxon>Coscinodiscophyceae</taxon>
        <taxon>Chaetocerotophycidae</taxon>
        <taxon>Chaetocerotales</taxon>
        <taxon>Attheyaceae</taxon>
        <taxon>Attheya</taxon>
    </lineage>
</organism>
<dbReference type="PANTHER" id="PTHR33336:SF1">
    <property type="entry name" value="(4S)-4-HYDROXY-5-PHOSPHONOOXYPENTANE-2,3-DIONE ISOMERASE"/>
    <property type="match status" value="1"/>
</dbReference>
<evidence type="ECO:0000313" key="3">
    <source>
        <dbReference type="EMBL" id="CAD9823323.1"/>
    </source>
</evidence>